<dbReference type="PANTHER" id="PTHR23088">
    <property type="entry name" value="NITRILASE-RELATED"/>
    <property type="match status" value="1"/>
</dbReference>
<dbReference type="SUPFAM" id="SSF56317">
    <property type="entry name" value="Carbon-nitrogen hydrolase"/>
    <property type="match status" value="1"/>
</dbReference>
<feature type="domain" description="CN hydrolase" evidence="1">
    <location>
        <begin position="5"/>
        <end position="214"/>
    </location>
</feature>
<keyword evidence="3" id="KW-1185">Reference proteome</keyword>
<dbReference type="PANTHER" id="PTHR23088:SF27">
    <property type="entry name" value="DEAMINATED GLUTATHIONE AMIDASE"/>
    <property type="match status" value="1"/>
</dbReference>
<dbReference type="KEGG" id="ipc:IPA_06080"/>
<dbReference type="Proteomes" id="UP001063698">
    <property type="component" value="Chromosome"/>
</dbReference>
<sequence length="251" mass="28449">MKKMKVALLQVSVKEGDIERNLEMIRLVMNSVVADAYFTPEMALSGFQVDDLETFKIDGIWGIIKEISEGTVLGMGGPLYEGGKLYNSYLIFEDGKLIHARRKKLLFDLMNERELFSEGEFPEPFQLHGMKFAVVICYELRFPELFWKLARQGVHAFLVPAAWPASRVEAWRALIRARAIENLAYVLAVNRWGKGKYGPFGGYSALIDPSGEGYELGEGVGALVGELDPEVVLKAREFPSWKDRLRYFDLD</sequence>
<gene>
    <name evidence="2" type="ORF">IPA_06080</name>
</gene>
<dbReference type="Pfam" id="PF00795">
    <property type="entry name" value="CN_hydrolase"/>
    <property type="match status" value="1"/>
</dbReference>
<dbReference type="InterPro" id="IPR036526">
    <property type="entry name" value="C-N_Hydrolase_sf"/>
</dbReference>
<reference evidence="2" key="1">
    <citation type="submission" date="2013-11" db="EMBL/GenBank/DDBJ databases">
        <title>Comparative genomics of Ignicoccus.</title>
        <authorList>
            <person name="Podar M."/>
        </authorList>
    </citation>
    <scope>NUCLEOTIDE SEQUENCE</scope>
    <source>
        <strain evidence="2">DSM 13166</strain>
    </source>
</reference>
<evidence type="ECO:0000259" key="1">
    <source>
        <dbReference type="Pfam" id="PF00795"/>
    </source>
</evidence>
<dbReference type="Gene3D" id="3.60.110.10">
    <property type="entry name" value="Carbon-nitrogen hydrolase"/>
    <property type="match status" value="1"/>
</dbReference>
<protein>
    <submittedName>
        <fullName evidence="2">Nitrilase</fullName>
    </submittedName>
</protein>
<dbReference type="InterPro" id="IPR003010">
    <property type="entry name" value="C-N_Hydrolase"/>
</dbReference>
<dbReference type="EMBL" id="CP006868">
    <property type="protein sequence ID" value="UXD21636.1"/>
    <property type="molecule type" value="Genomic_DNA"/>
</dbReference>
<organism evidence="2 3">
    <name type="scientific">Ignicoccus pacificus DSM 13166</name>
    <dbReference type="NCBI Taxonomy" id="940294"/>
    <lineage>
        <taxon>Archaea</taxon>
        <taxon>Thermoproteota</taxon>
        <taxon>Thermoprotei</taxon>
        <taxon>Desulfurococcales</taxon>
        <taxon>Desulfurococcaceae</taxon>
        <taxon>Ignicoccus</taxon>
    </lineage>
</organism>
<dbReference type="AlphaFoldDB" id="A0A977K9T8"/>
<name>A0A977K9T8_9CREN</name>
<evidence type="ECO:0000313" key="2">
    <source>
        <dbReference type="EMBL" id="UXD21636.1"/>
    </source>
</evidence>
<proteinExistence type="predicted"/>
<evidence type="ECO:0000313" key="3">
    <source>
        <dbReference type="Proteomes" id="UP001063698"/>
    </source>
</evidence>
<accession>A0A977K9T8</accession>